<feature type="region of interest" description="Disordered" evidence="1">
    <location>
        <begin position="84"/>
        <end position="114"/>
    </location>
</feature>
<keyword evidence="3" id="KW-1185">Reference proteome</keyword>
<reference evidence="2 3" key="1">
    <citation type="submission" date="2012-08" db="EMBL/GenBank/DDBJ databases">
        <title>Oryza genome evolution.</title>
        <authorList>
            <person name="Wing R.A."/>
        </authorList>
    </citation>
    <scope>NUCLEOTIDE SEQUENCE</scope>
</reference>
<name>A0A0D9XY97_9ORYZ</name>
<evidence type="ECO:0000313" key="3">
    <source>
        <dbReference type="Proteomes" id="UP000032180"/>
    </source>
</evidence>
<feature type="region of interest" description="Disordered" evidence="1">
    <location>
        <begin position="1"/>
        <end position="28"/>
    </location>
</feature>
<dbReference type="AlphaFoldDB" id="A0A0D9XY97"/>
<accession>A0A0D9XY97</accession>
<reference evidence="2" key="3">
    <citation type="submission" date="2015-04" db="UniProtKB">
        <authorList>
            <consortium name="EnsemblPlants"/>
        </authorList>
    </citation>
    <scope>IDENTIFICATION</scope>
</reference>
<feature type="compositionally biased region" description="Pro residues" evidence="1">
    <location>
        <begin position="1"/>
        <end position="21"/>
    </location>
</feature>
<proteinExistence type="predicted"/>
<dbReference type="HOGENOM" id="CLU_1505612_0_0_1"/>
<sequence>MPPLPRAPRPPHGHAPPPCTALPPYARTPNPNPSCASPLCLRGSPHAVAAGPLPGSPPLPLPAPISPLFSLLLALTCGRAPTAGRGGCRSGASGMDPASPSRIRGPGRRPGDQAASAAWERELAAAALVRPSSGAAGCDWRPCPCAVYSVVFTTGGLDGSSSNGSAVSSDLQRATAPTS</sequence>
<feature type="compositionally biased region" description="Polar residues" evidence="1">
    <location>
        <begin position="170"/>
        <end position="179"/>
    </location>
</feature>
<feature type="compositionally biased region" description="Low complexity" evidence="1">
    <location>
        <begin position="160"/>
        <end position="169"/>
    </location>
</feature>
<evidence type="ECO:0000313" key="2">
    <source>
        <dbReference type="EnsemblPlants" id="LPERR12G06770.1"/>
    </source>
</evidence>
<dbReference type="Proteomes" id="UP000032180">
    <property type="component" value="Chromosome 12"/>
</dbReference>
<dbReference type="EnsemblPlants" id="LPERR12G06770.1">
    <property type="protein sequence ID" value="LPERR12G06770.1"/>
    <property type="gene ID" value="LPERR12G06770"/>
</dbReference>
<feature type="compositionally biased region" description="Low complexity" evidence="1">
    <location>
        <begin position="90"/>
        <end position="104"/>
    </location>
</feature>
<dbReference type="Gramene" id="LPERR12G06770.1">
    <property type="protein sequence ID" value="LPERR12G06770.1"/>
    <property type="gene ID" value="LPERR12G06770"/>
</dbReference>
<protein>
    <submittedName>
        <fullName evidence="2">Uncharacterized protein</fullName>
    </submittedName>
</protein>
<organism evidence="2 3">
    <name type="scientific">Leersia perrieri</name>
    <dbReference type="NCBI Taxonomy" id="77586"/>
    <lineage>
        <taxon>Eukaryota</taxon>
        <taxon>Viridiplantae</taxon>
        <taxon>Streptophyta</taxon>
        <taxon>Embryophyta</taxon>
        <taxon>Tracheophyta</taxon>
        <taxon>Spermatophyta</taxon>
        <taxon>Magnoliopsida</taxon>
        <taxon>Liliopsida</taxon>
        <taxon>Poales</taxon>
        <taxon>Poaceae</taxon>
        <taxon>BOP clade</taxon>
        <taxon>Oryzoideae</taxon>
        <taxon>Oryzeae</taxon>
        <taxon>Oryzinae</taxon>
        <taxon>Leersia</taxon>
    </lineage>
</organism>
<reference evidence="3" key="2">
    <citation type="submission" date="2013-12" db="EMBL/GenBank/DDBJ databases">
        <authorList>
            <person name="Yu Y."/>
            <person name="Lee S."/>
            <person name="de Baynast K."/>
            <person name="Wissotski M."/>
            <person name="Liu L."/>
            <person name="Talag J."/>
            <person name="Goicoechea J."/>
            <person name="Angelova A."/>
            <person name="Jetty R."/>
            <person name="Kudrna D."/>
            <person name="Golser W."/>
            <person name="Rivera L."/>
            <person name="Zhang J."/>
            <person name="Wing R."/>
        </authorList>
    </citation>
    <scope>NUCLEOTIDE SEQUENCE</scope>
</reference>
<evidence type="ECO:0000256" key="1">
    <source>
        <dbReference type="SAM" id="MobiDB-lite"/>
    </source>
</evidence>
<feature type="region of interest" description="Disordered" evidence="1">
    <location>
        <begin position="158"/>
        <end position="179"/>
    </location>
</feature>